<keyword evidence="3" id="KW-1185">Reference proteome</keyword>
<feature type="region of interest" description="Disordered" evidence="1">
    <location>
        <begin position="1"/>
        <end position="45"/>
    </location>
</feature>
<name>A0A084GEH3_PSEDA</name>
<reference evidence="2 3" key="1">
    <citation type="journal article" date="2014" name="Genome Announc.">
        <title>Draft genome sequence of the pathogenic fungus Scedosporium apiospermum.</title>
        <authorList>
            <person name="Vandeputte P."/>
            <person name="Ghamrawi S."/>
            <person name="Rechenmann M."/>
            <person name="Iltis A."/>
            <person name="Giraud S."/>
            <person name="Fleury M."/>
            <person name="Thornton C."/>
            <person name="Delhaes L."/>
            <person name="Meyer W."/>
            <person name="Papon N."/>
            <person name="Bouchara J.P."/>
        </authorList>
    </citation>
    <scope>NUCLEOTIDE SEQUENCE [LARGE SCALE GENOMIC DNA]</scope>
    <source>
        <strain evidence="2 3">IHEM 14462</strain>
    </source>
</reference>
<organism evidence="2 3">
    <name type="scientific">Pseudallescheria apiosperma</name>
    <name type="common">Scedosporium apiospermum</name>
    <dbReference type="NCBI Taxonomy" id="563466"/>
    <lineage>
        <taxon>Eukaryota</taxon>
        <taxon>Fungi</taxon>
        <taxon>Dikarya</taxon>
        <taxon>Ascomycota</taxon>
        <taxon>Pezizomycotina</taxon>
        <taxon>Sordariomycetes</taxon>
        <taxon>Hypocreomycetidae</taxon>
        <taxon>Microascales</taxon>
        <taxon>Microascaceae</taxon>
        <taxon>Scedosporium</taxon>
    </lineage>
</organism>
<dbReference type="GeneID" id="27720597"/>
<accession>A0A084GEH3</accession>
<dbReference type="KEGG" id="sapo:SAPIO_CDS1525"/>
<dbReference type="Proteomes" id="UP000028545">
    <property type="component" value="Unassembled WGS sequence"/>
</dbReference>
<dbReference type="HOGENOM" id="CLU_814214_0_0_1"/>
<evidence type="ECO:0000256" key="1">
    <source>
        <dbReference type="SAM" id="MobiDB-lite"/>
    </source>
</evidence>
<protein>
    <submittedName>
        <fullName evidence="2">Uncharacterized protein</fullName>
    </submittedName>
</protein>
<gene>
    <name evidence="2" type="ORF">SAPIO_CDS1525</name>
</gene>
<sequence length="341" mass="37159">MESPMDSDSSDELAVSPEIAPASGTDRQEPQPPGTGAREGAAGPASLGLDLKTTLENITIVGSRVLIDIDAIVKSCCLPKFEAELQQQKEEDEAAFNTTGKQLLFASKKPKIIPDKIVKGRFQELKQSIFSFAKQTTSPSTPELHVLALSSEIATLVHGACFSPDSKLFGYGDHLGSQNPLYLFEKYLRDSGCDQAALSVFTESTLDEASEVIAQSVLQSLCRKYGIDSPPSDKMPKDLKDMCSHAIRLALDLRSTGSEYVWEQTLLSRIDGEEYNPERDFMVGTEEPDISDDEDLDVSLVVFGGVVRGDRESGLLKNGVFRISEAHVVVKRRGKKTVLNG</sequence>
<evidence type="ECO:0000313" key="2">
    <source>
        <dbReference type="EMBL" id="KEZ45735.1"/>
    </source>
</evidence>
<dbReference type="AlphaFoldDB" id="A0A084GEH3"/>
<dbReference type="RefSeq" id="XP_016645534.1">
    <property type="nucleotide sequence ID" value="XM_016784777.1"/>
</dbReference>
<comment type="caution">
    <text evidence="2">The sequence shown here is derived from an EMBL/GenBank/DDBJ whole genome shotgun (WGS) entry which is preliminary data.</text>
</comment>
<dbReference type="EMBL" id="JOWA01000066">
    <property type="protein sequence ID" value="KEZ45735.1"/>
    <property type="molecule type" value="Genomic_DNA"/>
</dbReference>
<dbReference type="OrthoDB" id="4743266at2759"/>
<dbReference type="VEuPathDB" id="FungiDB:SAPIO_CDS1525"/>
<proteinExistence type="predicted"/>
<evidence type="ECO:0000313" key="3">
    <source>
        <dbReference type="Proteomes" id="UP000028545"/>
    </source>
</evidence>